<dbReference type="PANTHER" id="PTHR30160:SF15">
    <property type="entry name" value="GLYCOSYLTRANSFERASE HI_0523-RELATED"/>
    <property type="match status" value="1"/>
</dbReference>
<dbReference type="GO" id="GO:0008713">
    <property type="term" value="F:ADP-heptose-lipopolysaccharide heptosyltransferase activity"/>
    <property type="evidence" value="ECO:0007669"/>
    <property type="project" value="TreeGrafter"/>
</dbReference>
<reference evidence="3 4" key="1">
    <citation type="submission" date="2020-08" db="EMBL/GenBank/DDBJ databases">
        <title>Genomic Encyclopedia of Type Strains, Phase III (KMG-III): the genomes of soil and plant-associated and newly described type strains.</title>
        <authorList>
            <person name="Whitman W."/>
        </authorList>
    </citation>
    <scope>NUCLEOTIDE SEQUENCE [LARGE SCALE GENOMIC DNA]</scope>
    <source>
        <strain evidence="3 4">CECT 7282</strain>
    </source>
</reference>
<dbReference type="InterPro" id="IPR051199">
    <property type="entry name" value="LPS_LOS_Heptosyltrfase"/>
</dbReference>
<sequence>MTLTSAAPSSAPRILVVRNDKLGDFMLAWPALACLKAARPAPHVSVLVPAYTAPMARLCPWIDEVVLDPGDGAGRDAQRDLLARLKVGRFDALLTLFSTPRIGWLCWRAGIPLRLAPATKWAQVFYNRRVTQRRSRSEKPEYRYNLELAEALLNALDITLPPRPVPPYWPLPAVTRERERQRLGEALALEGACPWVFLHAGSGGSAVNLSTDQYATLARRIDARLGGAGKARPAWLLTAGPGEESAADALHARLVEAGLEAHRPPPSPGLDAFAMSLSAADLFIAGSTGPLHIAGCLNVVTAGFYPARRSATPLRWQTCNAEERRLAFCPPAGAGERDMTSIDLEAAAGQIAARLTPLTTRETTP</sequence>
<organism evidence="3 4">
    <name type="scientific">Halomonas cerina</name>
    <dbReference type="NCBI Taxonomy" id="447424"/>
    <lineage>
        <taxon>Bacteria</taxon>
        <taxon>Pseudomonadati</taxon>
        <taxon>Pseudomonadota</taxon>
        <taxon>Gammaproteobacteria</taxon>
        <taxon>Oceanospirillales</taxon>
        <taxon>Halomonadaceae</taxon>
        <taxon>Halomonas</taxon>
    </lineage>
</organism>
<dbReference type="PANTHER" id="PTHR30160">
    <property type="entry name" value="TETRAACYLDISACCHARIDE 4'-KINASE-RELATED"/>
    <property type="match status" value="1"/>
</dbReference>
<dbReference type="AlphaFoldDB" id="A0A839V7Z1"/>
<dbReference type="SUPFAM" id="SSF53756">
    <property type="entry name" value="UDP-Glycosyltransferase/glycogen phosphorylase"/>
    <property type="match status" value="1"/>
</dbReference>
<evidence type="ECO:0000313" key="3">
    <source>
        <dbReference type="EMBL" id="MBB3190100.1"/>
    </source>
</evidence>
<evidence type="ECO:0000313" key="4">
    <source>
        <dbReference type="Proteomes" id="UP000547614"/>
    </source>
</evidence>
<keyword evidence="4" id="KW-1185">Reference proteome</keyword>
<accession>A0A839V7Z1</accession>
<dbReference type="CDD" id="cd03789">
    <property type="entry name" value="GT9_LPS_heptosyltransferase"/>
    <property type="match status" value="1"/>
</dbReference>
<proteinExistence type="predicted"/>
<comment type="caution">
    <text evidence="3">The sequence shown here is derived from an EMBL/GenBank/DDBJ whole genome shotgun (WGS) entry which is preliminary data.</text>
</comment>
<protein>
    <submittedName>
        <fullName evidence="3">ADP-heptose:LPS heptosyltransferase</fullName>
    </submittedName>
</protein>
<dbReference type="GO" id="GO:0005829">
    <property type="term" value="C:cytosol"/>
    <property type="evidence" value="ECO:0007669"/>
    <property type="project" value="TreeGrafter"/>
</dbReference>
<dbReference type="GO" id="GO:0009244">
    <property type="term" value="P:lipopolysaccharide core region biosynthetic process"/>
    <property type="evidence" value="ECO:0007669"/>
    <property type="project" value="TreeGrafter"/>
</dbReference>
<keyword evidence="1" id="KW-0328">Glycosyltransferase</keyword>
<dbReference type="InterPro" id="IPR002201">
    <property type="entry name" value="Glyco_trans_9"/>
</dbReference>
<evidence type="ECO:0000256" key="1">
    <source>
        <dbReference type="ARBA" id="ARBA00022676"/>
    </source>
</evidence>
<dbReference type="Gene3D" id="3.40.50.2000">
    <property type="entry name" value="Glycogen Phosphorylase B"/>
    <property type="match status" value="2"/>
</dbReference>
<evidence type="ECO:0000256" key="2">
    <source>
        <dbReference type="ARBA" id="ARBA00022679"/>
    </source>
</evidence>
<keyword evidence="2 3" id="KW-0808">Transferase</keyword>
<dbReference type="RefSeq" id="WP_183324839.1">
    <property type="nucleotide sequence ID" value="NZ_JACHXP010000005.1"/>
</dbReference>
<name>A0A839V7Z1_9GAMM</name>
<gene>
    <name evidence="3" type="ORF">FHR94_001331</name>
</gene>
<dbReference type="EMBL" id="JACHXP010000005">
    <property type="protein sequence ID" value="MBB3190100.1"/>
    <property type="molecule type" value="Genomic_DNA"/>
</dbReference>
<dbReference type="Proteomes" id="UP000547614">
    <property type="component" value="Unassembled WGS sequence"/>
</dbReference>